<evidence type="ECO:0000313" key="2">
    <source>
        <dbReference type="Proteomes" id="UP001589595"/>
    </source>
</evidence>
<dbReference type="GeneID" id="67209550"/>
<organism evidence="1 2">
    <name type="scientific">Halobaculum roseum</name>
    <dbReference type="NCBI Taxonomy" id="2175149"/>
    <lineage>
        <taxon>Archaea</taxon>
        <taxon>Methanobacteriati</taxon>
        <taxon>Methanobacteriota</taxon>
        <taxon>Stenosarchaea group</taxon>
        <taxon>Halobacteria</taxon>
        <taxon>Halobacteriales</taxon>
        <taxon>Haloferacaceae</taxon>
        <taxon>Halobaculum</taxon>
    </lineage>
</organism>
<dbReference type="AlphaFoldDB" id="A0ABD5ML34"/>
<dbReference type="Proteomes" id="UP001589595">
    <property type="component" value="Unassembled WGS sequence"/>
</dbReference>
<dbReference type="RefSeq" id="WP_222922303.1">
    <property type="nucleotide sequence ID" value="NZ_CP082286.1"/>
</dbReference>
<dbReference type="EMBL" id="JBHMAJ010000001">
    <property type="protein sequence ID" value="MFB9823255.1"/>
    <property type="molecule type" value="Genomic_DNA"/>
</dbReference>
<gene>
    <name evidence="1" type="ORF">ACFFOL_03515</name>
</gene>
<accession>A0ABD5ML34</accession>
<comment type="caution">
    <text evidence="1">The sequence shown here is derived from an EMBL/GenBank/DDBJ whole genome shotgun (WGS) entry which is preliminary data.</text>
</comment>
<sequence length="47" mass="4865">MTLPITARGREAAAGDVDATGVADAADDGEPRTVGAVRHGLQQYDRL</sequence>
<keyword evidence="2" id="KW-1185">Reference proteome</keyword>
<protein>
    <submittedName>
        <fullName evidence="1">Uncharacterized protein</fullName>
    </submittedName>
</protein>
<proteinExistence type="predicted"/>
<name>A0ABD5ML34_9EURY</name>
<reference evidence="1" key="1">
    <citation type="submission" date="2024-09" db="EMBL/GenBank/DDBJ databases">
        <authorList>
            <person name="Sun Q."/>
        </authorList>
    </citation>
    <scope>NUCLEOTIDE SEQUENCE [LARGE SCALE GENOMIC DNA]</scope>
    <source>
        <strain evidence="1">JCM 31273</strain>
    </source>
</reference>
<evidence type="ECO:0000313" key="1">
    <source>
        <dbReference type="EMBL" id="MFB9823255.1"/>
    </source>
</evidence>